<dbReference type="EMBL" id="BPVZ01000032">
    <property type="protein sequence ID" value="GKV10648.1"/>
    <property type="molecule type" value="Genomic_DNA"/>
</dbReference>
<dbReference type="Proteomes" id="UP001054252">
    <property type="component" value="Unassembled WGS sequence"/>
</dbReference>
<keyword evidence="2" id="KW-1185">Reference proteome</keyword>
<accession>A0AAV5JDR4</accession>
<comment type="caution">
    <text evidence="1">The sequence shown here is derived from an EMBL/GenBank/DDBJ whole genome shotgun (WGS) entry which is preliminary data.</text>
</comment>
<name>A0AAV5JDR4_9ROSI</name>
<gene>
    <name evidence="1" type="ORF">SLEP1_g21983</name>
</gene>
<dbReference type="AlphaFoldDB" id="A0AAV5JDR4"/>
<evidence type="ECO:0000313" key="1">
    <source>
        <dbReference type="EMBL" id="GKV10648.1"/>
    </source>
</evidence>
<proteinExistence type="predicted"/>
<reference evidence="1 2" key="1">
    <citation type="journal article" date="2021" name="Commun. Biol.">
        <title>The genome of Shorea leprosula (Dipterocarpaceae) highlights the ecological relevance of drought in aseasonal tropical rainforests.</title>
        <authorList>
            <person name="Ng K.K.S."/>
            <person name="Kobayashi M.J."/>
            <person name="Fawcett J.A."/>
            <person name="Hatakeyama M."/>
            <person name="Paape T."/>
            <person name="Ng C.H."/>
            <person name="Ang C.C."/>
            <person name="Tnah L.H."/>
            <person name="Lee C.T."/>
            <person name="Nishiyama T."/>
            <person name="Sese J."/>
            <person name="O'Brien M.J."/>
            <person name="Copetti D."/>
            <person name="Mohd Noor M.I."/>
            <person name="Ong R.C."/>
            <person name="Putra M."/>
            <person name="Sireger I.Z."/>
            <person name="Indrioko S."/>
            <person name="Kosugi Y."/>
            <person name="Izuno A."/>
            <person name="Isagi Y."/>
            <person name="Lee S.L."/>
            <person name="Shimizu K.K."/>
        </authorList>
    </citation>
    <scope>NUCLEOTIDE SEQUENCE [LARGE SCALE GENOMIC DNA]</scope>
    <source>
        <strain evidence="1">214</strain>
    </source>
</reference>
<evidence type="ECO:0000313" key="2">
    <source>
        <dbReference type="Proteomes" id="UP001054252"/>
    </source>
</evidence>
<organism evidence="1 2">
    <name type="scientific">Rubroshorea leprosula</name>
    <dbReference type="NCBI Taxonomy" id="152421"/>
    <lineage>
        <taxon>Eukaryota</taxon>
        <taxon>Viridiplantae</taxon>
        <taxon>Streptophyta</taxon>
        <taxon>Embryophyta</taxon>
        <taxon>Tracheophyta</taxon>
        <taxon>Spermatophyta</taxon>
        <taxon>Magnoliopsida</taxon>
        <taxon>eudicotyledons</taxon>
        <taxon>Gunneridae</taxon>
        <taxon>Pentapetalae</taxon>
        <taxon>rosids</taxon>
        <taxon>malvids</taxon>
        <taxon>Malvales</taxon>
        <taxon>Dipterocarpaceae</taxon>
        <taxon>Rubroshorea</taxon>
    </lineage>
</organism>
<protein>
    <submittedName>
        <fullName evidence="1">Uncharacterized protein</fullName>
    </submittedName>
</protein>
<sequence>MGAVVVIFDEVAKVKSSAMTKIKKKWEEKAEAEVKAELNSRSRGVGGGAGAGEEEQNILEVLDFCPETKMKSRASSSASTLSFRPSVDRSGARQVVCDHGLAAQLHVSTSELNPGISQVVVEQELAFFFNRLMLNYRVVQRVVEVLKWKQWCLKEKMTKSVSVEWTAKKEC</sequence>